<protein>
    <submittedName>
        <fullName evidence="4">DNA processing protein</fullName>
    </submittedName>
</protein>
<keyword evidence="5" id="KW-1185">Reference proteome</keyword>
<evidence type="ECO:0000256" key="1">
    <source>
        <dbReference type="ARBA" id="ARBA00006525"/>
    </source>
</evidence>
<accession>A0A840SD21</accession>
<dbReference type="RefSeq" id="WP_138855401.1">
    <property type="nucleotide sequence ID" value="NZ_CP040709.1"/>
</dbReference>
<dbReference type="AlphaFoldDB" id="A0A840SD21"/>
<evidence type="ECO:0000259" key="3">
    <source>
        <dbReference type="Pfam" id="PF17782"/>
    </source>
</evidence>
<evidence type="ECO:0000313" key="4">
    <source>
        <dbReference type="EMBL" id="MBB5206240.1"/>
    </source>
</evidence>
<dbReference type="Proteomes" id="UP000554837">
    <property type="component" value="Unassembled WGS sequence"/>
</dbReference>
<dbReference type="InterPro" id="IPR036388">
    <property type="entry name" value="WH-like_DNA-bd_sf"/>
</dbReference>
<organism evidence="4 5">
    <name type="scientific">Inhella inkyongensis</name>
    <dbReference type="NCBI Taxonomy" id="392593"/>
    <lineage>
        <taxon>Bacteria</taxon>
        <taxon>Pseudomonadati</taxon>
        <taxon>Pseudomonadota</taxon>
        <taxon>Betaproteobacteria</taxon>
        <taxon>Burkholderiales</taxon>
        <taxon>Sphaerotilaceae</taxon>
        <taxon>Inhella</taxon>
    </lineage>
</organism>
<dbReference type="Pfam" id="PF02481">
    <property type="entry name" value="DNA_processg_A"/>
    <property type="match status" value="1"/>
</dbReference>
<comment type="caution">
    <text evidence="4">The sequence shown here is derived from an EMBL/GenBank/DDBJ whole genome shotgun (WGS) entry which is preliminary data.</text>
</comment>
<dbReference type="InterPro" id="IPR057666">
    <property type="entry name" value="DrpA_SLOG"/>
</dbReference>
<proteinExistence type="inferred from homology"/>
<dbReference type="InterPro" id="IPR003488">
    <property type="entry name" value="DprA"/>
</dbReference>
<dbReference type="EMBL" id="JACHHO010000008">
    <property type="protein sequence ID" value="MBB5206240.1"/>
    <property type="molecule type" value="Genomic_DNA"/>
</dbReference>
<evidence type="ECO:0000313" key="5">
    <source>
        <dbReference type="Proteomes" id="UP000554837"/>
    </source>
</evidence>
<dbReference type="Gene3D" id="1.10.10.10">
    <property type="entry name" value="Winged helix-like DNA-binding domain superfamily/Winged helix DNA-binding domain"/>
    <property type="match status" value="1"/>
</dbReference>
<reference evidence="4 5" key="1">
    <citation type="submission" date="2020-08" db="EMBL/GenBank/DDBJ databases">
        <title>Genomic Encyclopedia of Type Strains, Phase IV (KMG-IV): sequencing the most valuable type-strain genomes for metagenomic binning, comparative biology and taxonomic classification.</title>
        <authorList>
            <person name="Goeker M."/>
        </authorList>
    </citation>
    <scope>NUCLEOTIDE SEQUENCE [LARGE SCALE GENOMIC DNA]</scope>
    <source>
        <strain evidence="4 5">DSM 23958</strain>
    </source>
</reference>
<comment type="similarity">
    <text evidence="1">Belongs to the DprA/Smf family.</text>
</comment>
<dbReference type="PANTHER" id="PTHR43022">
    <property type="entry name" value="PROTEIN SMF"/>
    <property type="match status" value="1"/>
</dbReference>
<feature type="domain" description="DprA winged helix" evidence="3">
    <location>
        <begin position="289"/>
        <end position="347"/>
    </location>
</feature>
<evidence type="ECO:0000259" key="2">
    <source>
        <dbReference type="Pfam" id="PF02481"/>
    </source>
</evidence>
<dbReference type="NCBIfam" id="TIGR00732">
    <property type="entry name" value="dprA"/>
    <property type="match status" value="1"/>
</dbReference>
<dbReference type="PANTHER" id="PTHR43022:SF1">
    <property type="entry name" value="PROTEIN SMF"/>
    <property type="match status" value="1"/>
</dbReference>
<dbReference type="SUPFAM" id="SSF102405">
    <property type="entry name" value="MCP/YpsA-like"/>
    <property type="match status" value="1"/>
</dbReference>
<dbReference type="OrthoDB" id="9785707at2"/>
<dbReference type="InterPro" id="IPR041614">
    <property type="entry name" value="DprA_WH"/>
</dbReference>
<sequence>MPDRDELSDWLKLYFGLGRAAARKLLIRTGSAATAAAQLPELPPEQQSRLDHSLRWLDAEPARSLLCLGDADYPEGLLNSPDPPLLLFLQGRREQLERPALAVVGSRHPTPAGLELAEEFSGELARLGWVVVSGLAIGIDGAAHRGALAGAGATWAVLGGGIEPLYPPSHKALGAEIARAGLLISEHAPGTPSLPAQFPVRNRLIAALSQGCLVVEAAPRSGSLITARLAAEAGREVFALPGPVRSLQAQGCHLLIQQGAKLVQSVQDILDELPGPTPAGACQPLKPQTEPAPTVAPSAELDPVLRAMGHEVCSLDRLLGRLNWPLATLQAHLLGLELEGRVERLPGERFQARR</sequence>
<name>A0A840SD21_9BURK</name>
<dbReference type="GO" id="GO:0009294">
    <property type="term" value="P:DNA-mediated transformation"/>
    <property type="evidence" value="ECO:0007669"/>
    <property type="project" value="InterPro"/>
</dbReference>
<feature type="domain" description="Smf/DprA SLOG" evidence="2">
    <location>
        <begin position="65"/>
        <end position="273"/>
    </location>
</feature>
<dbReference type="Gene3D" id="3.40.50.450">
    <property type="match status" value="1"/>
</dbReference>
<dbReference type="Pfam" id="PF17782">
    <property type="entry name" value="WHD_DprA"/>
    <property type="match status" value="1"/>
</dbReference>
<gene>
    <name evidence="4" type="ORF">HNQ51_003585</name>
</gene>